<evidence type="ECO:0000259" key="1">
    <source>
        <dbReference type="PROSITE" id="PS51186"/>
    </source>
</evidence>
<dbReference type="RefSeq" id="WP_130615065.1">
    <property type="nucleotide sequence ID" value="NZ_AP019400.1"/>
</dbReference>
<dbReference type="Pfam" id="PF12746">
    <property type="entry name" value="GNAT_acetyltran"/>
    <property type="match status" value="1"/>
</dbReference>
<dbReference type="Proteomes" id="UP000289856">
    <property type="component" value="Chromosome"/>
</dbReference>
<accession>A0A3T1DCZ1</accession>
<proteinExistence type="predicted"/>
<dbReference type="GO" id="GO:0016747">
    <property type="term" value="F:acyltransferase activity, transferring groups other than amino-acyl groups"/>
    <property type="evidence" value="ECO:0007669"/>
    <property type="project" value="InterPro"/>
</dbReference>
<reference evidence="2 3" key="1">
    <citation type="submission" date="2019-01" db="EMBL/GenBank/DDBJ databases">
        <title>Complete genome sequence of Cohnella hallensis HS21 isolated from Korean fir (Abies koreana) rhizospheric soil.</title>
        <authorList>
            <person name="Jiang L."/>
            <person name="Kang S.W."/>
            <person name="Kim S."/>
            <person name="Jung J."/>
            <person name="Kim C.Y."/>
            <person name="Kim D.H."/>
            <person name="Kim S.W."/>
            <person name="Lee J."/>
        </authorList>
    </citation>
    <scope>NUCLEOTIDE SEQUENCE [LARGE SCALE GENOMIC DNA]</scope>
    <source>
        <strain evidence="2 3">HS21</strain>
    </source>
</reference>
<dbReference type="PROSITE" id="PS51186">
    <property type="entry name" value="GNAT"/>
    <property type="match status" value="1"/>
</dbReference>
<dbReference type="InterPro" id="IPR016181">
    <property type="entry name" value="Acyl_CoA_acyltransferase"/>
</dbReference>
<dbReference type="Gene3D" id="3.40.630.30">
    <property type="match status" value="1"/>
</dbReference>
<name>A0A3T1DCZ1_9BACL</name>
<dbReference type="PANTHER" id="PTHR31143">
    <property type="match status" value="1"/>
</dbReference>
<keyword evidence="3" id="KW-1185">Reference proteome</keyword>
<dbReference type="InterPro" id="IPR027365">
    <property type="entry name" value="GNAT_acetyltra_YdfB-like"/>
</dbReference>
<dbReference type="AlphaFoldDB" id="A0A3T1DCZ1"/>
<organism evidence="2 3">
    <name type="scientific">Cohnella abietis</name>
    <dbReference type="NCBI Taxonomy" id="2507935"/>
    <lineage>
        <taxon>Bacteria</taxon>
        <taxon>Bacillati</taxon>
        <taxon>Bacillota</taxon>
        <taxon>Bacilli</taxon>
        <taxon>Bacillales</taxon>
        <taxon>Paenibacillaceae</taxon>
        <taxon>Cohnella</taxon>
    </lineage>
</organism>
<dbReference type="SUPFAM" id="SSF55729">
    <property type="entry name" value="Acyl-CoA N-acyltransferases (Nat)"/>
    <property type="match status" value="1"/>
</dbReference>
<dbReference type="EMBL" id="AP019400">
    <property type="protein sequence ID" value="BBI35959.1"/>
    <property type="molecule type" value="Genomic_DNA"/>
</dbReference>
<gene>
    <name evidence="2" type="ORF">KCTCHS21_53580</name>
</gene>
<evidence type="ECO:0000313" key="3">
    <source>
        <dbReference type="Proteomes" id="UP000289856"/>
    </source>
</evidence>
<evidence type="ECO:0000313" key="2">
    <source>
        <dbReference type="EMBL" id="BBI35959.1"/>
    </source>
</evidence>
<dbReference type="PANTHER" id="PTHR31143:SF2">
    <property type="entry name" value="FR47-LIKE DOMAIN-CONTAINING PROTEIN-RELATED"/>
    <property type="match status" value="1"/>
</dbReference>
<dbReference type="InterPro" id="IPR042573">
    <property type="entry name" value="GNAT_acetyltra_N"/>
</dbReference>
<protein>
    <recommendedName>
        <fullName evidence="1">N-acetyltransferase domain-containing protein</fullName>
    </recommendedName>
</protein>
<dbReference type="KEGG" id="cohn:KCTCHS21_53580"/>
<dbReference type="InterPro" id="IPR000182">
    <property type="entry name" value="GNAT_dom"/>
</dbReference>
<sequence>MSFIRIERDQYHVVKGLLSGAESAFTPFPLSILEETIDGIVYVDNQDHPQCAAVMSSDFIGGRLIGDAVNKAFNEGFIATMKDHFFVDGSANDFRLFWSTASESWDEIIFRVFGYKVFCISRTQFEFDRHVFESLGLVENDEGMFRMDAAMLQSYEPLRREIEGLWGSIEKYLQHDVGWVAFSSDGQGIGLCHAAFIGGGLAELSIHVNKSARGQGFGFQLARNFIGDCLNRGVIPNWTCDTQNVPSFRMAQKLGFKENKKYNLFSSIYTPILHEPSRT</sequence>
<feature type="domain" description="N-acetyltransferase" evidence="1">
    <location>
        <begin position="142"/>
        <end position="275"/>
    </location>
</feature>
<dbReference type="OrthoDB" id="2773476at2"/>
<dbReference type="Gene3D" id="3.40.630.110">
    <property type="entry name" value="GNAT acetyltransferase-like"/>
    <property type="match status" value="1"/>
</dbReference>